<evidence type="ECO:0000313" key="8">
    <source>
        <dbReference type="Proteomes" id="UP000232196"/>
    </source>
</evidence>
<evidence type="ECO:0000256" key="1">
    <source>
        <dbReference type="ARBA" id="ARBA00001316"/>
    </source>
</evidence>
<evidence type="ECO:0000256" key="4">
    <source>
        <dbReference type="ARBA" id="ARBA00030474"/>
    </source>
</evidence>
<dbReference type="PANTHER" id="PTHR13593">
    <property type="match status" value="1"/>
</dbReference>
<comment type="catalytic activity">
    <reaction evidence="1">
        <text>a 1,2-diacyl-sn-glycero-3-phospho-(1D-myo-inositol) = 1D-myo-inositol 1,2-cyclic phosphate + a 1,2-diacyl-sn-glycerol</text>
        <dbReference type="Rhea" id="RHEA:17093"/>
        <dbReference type="ChEBI" id="CHEBI:17815"/>
        <dbReference type="ChEBI" id="CHEBI:57880"/>
        <dbReference type="ChEBI" id="CHEBI:58484"/>
        <dbReference type="EC" id="4.6.1.13"/>
    </reaction>
</comment>
<feature type="domain" description="Phosphatidylinositol-specific phospholipase C X" evidence="6">
    <location>
        <begin position="309"/>
        <end position="485"/>
    </location>
</feature>
<dbReference type="Proteomes" id="UP000232196">
    <property type="component" value="Unassembled WGS sequence"/>
</dbReference>
<dbReference type="Pfam" id="PF00388">
    <property type="entry name" value="PI-PLC-X"/>
    <property type="match status" value="1"/>
</dbReference>
<reference evidence="7 8" key="1">
    <citation type="submission" date="2017-07" db="EMBL/GenBank/DDBJ databases">
        <title>Leptospira spp. isolated from tropical soils.</title>
        <authorList>
            <person name="Thibeaux R."/>
            <person name="Iraola G."/>
            <person name="Ferres I."/>
            <person name="Bierque E."/>
            <person name="Girault D."/>
            <person name="Soupe-Gilbert M.-E."/>
            <person name="Picardeau M."/>
            <person name="Goarant C."/>
        </authorList>
    </citation>
    <scope>NUCLEOTIDE SEQUENCE [LARGE SCALE GENOMIC DNA]</scope>
    <source>
        <strain evidence="7 8">MCA1-C-A1</strain>
    </source>
</reference>
<dbReference type="Gene3D" id="2.120.10.70">
    <property type="entry name" value="Fucose-specific lectin"/>
    <property type="match status" value="1"/>
</dbReference>
<dbReference type="PROSITE" id="PS50007">
    <property type="entry name" value="PIPLC_X_DOMAIN"/>
    <property type="match status" value="1"/>
</dbReference>
<evidence type="ECO:0000256" key="3">
    <source>
        <dbReference type="ARBA" id="ARBA00019758"/>
    </source>
</evidence>
<evidence type="ECO:0000256" key="2">
    <source>
        <dbReference type="ARBA" id="ARBA00012581"/>
    </source>
</evidence>
<evidence type="ECO:0000259" key="6">
    <source>
        <dbReference type="SMART" id="SM00148"/>
    </source>
</evidence>
<dbReference type="EMBL" id="NPDN01000005">
    <property type="protein sequence ID" value="PJZ25552.1"/>
    <property type="molecule type" value="Genomic_DNA"/>
</dbReference>
<dbReference type="SUPFAM" id="SSF51695">
    <property type="entry name" value="PLC-like phosphodiesterases"/>
    <property type="match status" value="1"/>
</dbReference>
<name>A0A2M9XDC2_9LEPT</name>
<dbReference type="SUPFAM" id="SSF89372">
    <property type="entry name" value="Fucose-specific lectin"/>
    <property type="match status" value="2"/>
</dbReference>
<evidence type="ECO:0000313" key="7">
    <source>
        <dbReference type="EMBL" id="PJZ25552.1"/>
    </source>
</evidence>
<gene>
    <name evidence="7" type="ORF">CH357_11625</name>
</gene>
<dbReference type="InterPro" id="IPR000909">
    <property type="entry name" value="PLipase_C_PInositol-sp_X_dom"/>
</dbReference>
<dbReference type="EC" id="4.6.1.13" evidence="2"/>
<protein>
    <recommendedName>
        <fullName evidence="3">1-phosphatidylinositol phosphodiesterase</fullName>
        <ecNumber evidence="2">4.6.1.13</ecNumber>
    </recommendedName>
    <alternativeName>
        <fullName evidence="4">Phosphatidylinositol diacylglycerol-lyase</fullName>
    </alternativeName>
    <alternativeName>
        <fullName evidence="5">Phosphatidylinositol-specific phospholipase C</fullName>
    </alternativeName>
</protein>
<organism evidence="7 8">
    <name type="scientific">Leptospira hartskeerlii</name>
    <dbReference type="NCBI Taxonomy" id="2023177"/>
    <lineage>
        <taxon>Bacteria</taxon>
        <taxon>Pseudomonadati</taxon>
        <taxon>Spirochaetota</taxon>
        <taxon>Spirochaetia</taxon>
        <taxon>Leptospirales</taxon>
        <taxon>Leptospiraceae</taxon>
        <taxon>Leptospira</taxon>
    </lineage>
</organism>
<sequence>MLSNSPSAIVYNGLLYCFYRSSLPDQFLYYNIFDGKRWRGVKTVGGPSQEARLSGSPSAVVFGSKLYVFYQGCNNEGYIWFSVFDGQKWSGNEYLGGAQTKSGITDSPSAVIFQDKLYVFHHGFGDNGQVWCRIFNGVKWTPDTEIKEFHGITDSPSAVVFQYGLWIFHQGRGTNSVGKIYLVQKNSTEWFQDKQLEPYSGISSSPSAVVFQDKLHVFHQGEGRNGQVWLRIFNNGRWENDQRLAHCLPMMNSPFAVVFQNKLYLLHQMANLLYFSTFDGKTWSPDQIALNNFLSWTPSPEKWMEEIGEDLKNVPLNELIIPGTHDSATSAIDTYSGFSEEVSPLLNALYALLGAGAVVARIVAIWAKTQSVTIGKQLSSGIRYLDIRISKRKDRGGELWTTHTLWSCRFSEVLDDIGNFAAAHPKEILFLELGNFQGMQSEDHDWLIQELKRRFGEKLIPSSVKVNATVGRVWQMGKNIIFFYKPASDKDDTNFWSTELKISHWPNVTTLDNLNSKLIQDIQNRDKTKFLVTQALLTIGGSGPPITNIGASAEDVAKETNRKLLEWIRLWPAENLNIIEVDFFDNCEFTNLITRMNGRST</sequence>
<dbReference type="GO" id="GO:0008081">
    <property type="term" value="F:phosphoric diester hydrolase activity"/>
    <property type="evidence" value="ECO:0007669"/>
    <property type="project" value="InterPro"/>
</dbReference>
<dbReference type="CDD" id="cd08587">
    <property type="entry name" value="PI-PLCXDc_like"/>
    <property type="match status" value="1"/>
</dbReference>
<dbReference type="Gene3D" id="3.20.20.190">
    <property type="entry name" value="Phosphatidylinositol (PI) phosphodiesterase"/>
    <property type="match status" value="1"/>
</dbReference>
<keyword evidence="8" id="KW-1185">Reference proteome</keyword>
<dbReference type="InterPro" id="IPR051057">
    <property type="entry name" value="PI-PLC_domain"/>
</dbReference>
<dbReference type="PANTHER" id="PTHR13593:SF113">
    <property type="entry name" value="SI:DKEY-266F7.9"/>
    <property type="match status" value="1"/>
</dbReference>
<evidence type="ECO:0000256" key="5">
    <source>
        <dbReference type="ARBA" id="ARBA00030782"/>
    </source>
</evidence>
<dbReference type="AlphaFoldDB" id="A0A2M9XDC2"/>
<comment type="caution">
    <text evidence="7">The sequence shown here is derived from an EMBL/GenBank/DDBJ whole genome shotgun (WGS) entry which is preliminary data.</text>
</comment>
<proteinExistence type="predicted"/>
<dbReference type="GO" id="GO:0004436">
    <property type="term" value="F:phosphatidylinositol diacylglycerol-lyase activity"/>
    <property type="evidence" value="ECO:0007669"/>
    <property type="project" value="UniProtKB-EC"/>
</dbReference>
<dbReference type="SMART" id="SM00148">
    <property type="entry name" value="PLCXc"/>
    <property type="match status" value="1"/>
</dbReference>
<dbReference type="GO" id="GO:0006629">
    <property type="term" value="P:lipid metabolic process"/>
    <property type="evidence" value="ECO:0007669"/>
    <property type="project" value="InterPro"/>
</dbReference>
<dbReference type="InterPro" id="IPR017946">
    <property type="entry name" value="PLC-like_Pdiesterase_TIM-brl"/>
</dbReference>
<accession>A0A2M9XDC2</accession>